<dbReference type="Proteomes" id="UP000199503">
    <property type="component" value="Unassembled WGS sequence"/>
</dbReference>
<organism evidence="3 4">
    <name type="scientific">Lentzea albida</name>
    <dbReference type="NCBI Taxonomy" id="65499"/>
    <lineage>
        <taxon>Bacteria</taxon>
        <taxon>Bacillati</taxon>
        <taxon>Actinomycetota</taxon>
        <taxon>Actinomycetes</taxon>
        <taxon>Pseudonocardiales</taxon>
        <taxon>Pseudonocardiaceae</taxon>
        <taxon>Lentzea</taxon>
    </lineage>
</organism>
<dbReference type="GO" id="GO:0016020">
    <property type="term" value="C:membrane"/>
    <property type="evidence" value="ECO:0007669"/>
    <property type="project" value="InterPro"/>
</dbReference>
<dbReference type="InterPro" id="IPR010031">
    <property type="entry name" value="FAD_lactone_oxidase-like"/>
</dbReference>
<reference evidence="4" key="1">
    <citation type="submission" date="2016-10" db="EMBL/GenBank/DDBJ databases">
        <authorList>
            <person name="Varghese N."/>
            <person name="Submissions S."/>
        </authorList>
    </citation>
    <scope>NUCLEOTIDE SEQUENCE [LARGE SCALE GENOMIC DNA]</scope>
    <source>
        <strain evidence="4">DSM 44437</strain>
    </source>
</reference>
<name>A0A1H9PR64_9PSEU</name>
<dbReference type="PANTHER" id="PTHR43762:SF1">
    <property type="entry name" value="D-ARABINONO-1,4-LACTONE OXIDASE"/>
    <property type="match status" value="1"/>
</dbReference>
<dbReference type="InterPro" id="IPR007173">
    <property type="entry name" value="ALO_C"/>
</dbReference>
<evidence type="ECO:0000256" key="1">
    <source>
        <dbReference type="ARBA" id="ARBA00023002"/>
    </source>
</evidence>
<dbReference type="AlphaFoldDB" id="A0A1H9PR64"/>
<dbReference type="PANTHER" id="PTHR43762">
    <property type="entry name" value="L-GULONOLACTONE OXIDASE"/>
    <property type="match status" value="1"/>
</dbReference>
<dbReference type="Gene3D" id="3.30.465.10">
    <property type="match status" value="1"/>
</dbReference>
<sequence length="452" mass="49199">MADAPRSTPGPEITTGEHRRTAWSNWSGAVRGIADRLLAPDIADRLLAPDIADQLRDIVLDDTARARGISVVGSGHSYADLVAPTGRTLVDLRHHRGVVAVDPAAMTVRVKAGTTMRELNRELAAAGFALPNQSAIDEQTVAGVVATATHGSSPRHGTLSSHVVAARILTADGRVRTITQDAPELDGVRVHLGCLGVVLDLTFTVVPGHRLRKVVHRRPLPEVLADLDAFREVHFGGFWWYPHTSQAIVWEAAPTDEPPTPPPGPPGALLGLLCNNSWPPRVTGAAHYAAAVAAGRSGARVLRCDDALLHHLPPPVQGTEYSVPFDRAADAIRALVREVRRGGLRVSAPVDVRFTAADTGWLSPSRQTPTCHIGVTHPVSARDPERWVAPLRAVDSVLWEFDGRPHWAKVHFRTGRELAGRYPEWDRFQELRRAWDPDGVFLGGHLRELFER</sequence>
<dbReference type="OrthoDB" id="143770at2"/>
<dbReference type="InterPro" id="IPR036318">
    <property type="entry name" value="FAD-bd_PCMH-like_sf"/>
</dbReference>
<dbReference type="InterPro" id="IPR006094">
    <property type="entry name" value="Oxid_FAD_bind_N"/>
</dbReference>
<dbReference type="Gene3D" id="3.30.43.10">
    <property type="entry name" value="Uridine Diphospho-n-acetylenolpyruvylglucosamine Reductase, domain 2"/>
    <property type="match status" value="1"/>
</dbReference>
<feature type="domain" description="FAD-binding PCMH-type" evidence="2">
    <location>
        <begin position="39"/>
        <end position="208"/>
    </location>
</feature>
<dbReference type="GO" id="GO:0003885">
    <property type="term" value="F:D-arabinono-1,4-lactone oxidase activity"/>
    <property type="evidence" value="ECO:0007669"/>
    <property type="project" value="InterPro"/>
</dbReference>
<dbReference type="InterPro" id="IPR016171">
    <property type="entry name" value="Vanillyl_alc_oxidase_C-sub2"/>
</dbReference>
<keyword evidence="4" id="KW-1185">Reference proteome</keyword>
<dbReference type="RefSeq" id="WP_089919562.1">
    <property type="nucleotide sequence ID" value="NZ_FOFV01000009.1"/>
</dbReference>
<dbReference type="PIRSF" id="PIRSF000136">
    <property type="entry name" value="LGO_GLO"/>
    <property type="match status" value="1"/>
</dbReference>
<dbReference type="PROSITE" id="PS51387">
    <property type="entry name" value="FAD_PCMH"/>
    <property type="match status" value="1"/>
</dbReference>
<protein>
    <submittedName>
        <fullName evidence="3">FAD binding domain-containing protein</fullName>
    </submittedName>
</protein>
<dbReference type="STRING" id="65499.SAMN04488000_109229"/>
<dbReference type="InterPro" id="IPR016166">
    <property type="entry name" value="FAD-bd_PCMH"/>
</dbReference>
<dbReference type="Pfam" id="PF04030">
    <property type="entry name" value="ALO"/>
    <property type="match status" value="1"/>
</dbReference>
<dbReference type="InterPro" id="IPR016167">
    <property type="entry name" value="FAD-bd_PCMH_sub1"/>
</dbReference>
<proteinExistence type="predicted"/>
<dbReference type="SUPFAM" id="SSF56176">
    <property type="entry name" value="FAD-binding/transporter-associated domain-like"/>
    <property type="match status" value="1"/>
</dbReference>
<evidence type="ECO:0000313" key="3">
    <source>
        <dbReference type="EMBL" id="SER50826.1"/>
    </source>
</evidence>
<evidence type="ECO:0000313" key="4">
    <source>
        <dbReference type="Proteomes" id="UP000199503"/>
    </source>
</evidence>
<accession>A0A1H9PR64</accession>
<dbReference type="InterPro" id="IPR016169">
    <property type="entry name" value="FAD-bd_PCMH_sub2"/>
</dbReference>
<dbReference type="Pfam" id="PF01565">
    <property type="entry name" value="FAD_binding_4"/>
    <property type="match status" value="1"/>
</dbReference>
<dbReference type="Gene3D" id="3.30.70.2520">
    <property type="match status" value="1"/>
</dbReference>
<dbReference type="EMBL" id="FOFV01000009">
    <property type="protein sequence ID" value="SER50826.1"/>
    <property type="molecule type" value="Genomic_DNA"/>
</dbReference>
<keyword evidence="1" id="KW-0560">Oxidoreductase</keyword>
<gene>
    <name evidence="3" type="ORF">SAMN04488000_109229</name>
</gene>
<evidence type="ECO:0000259" key="2">
    <source>
        <dbReference type="PROSITE" id="PS51387"/>
    </source>
</evidence>
<dbReference type="GO" id="GO:0071949">
    <property type="term" value="F:FAD binding"/>
    <property type="evidence" value="ECO:0007669"/>
    <property type="project" value="InterPro"/>
</dbReference>
<dbReference type="Gene3D" id="1.10.45.10">
    <property type="entry name" value="Vanillyl-alcohol Oxidase, Chain A, domain 4"/>
    <property type="match status" value="1"/>
</dbReference>